<dbReference type="Proteomes" id="UP000198985">
    <property type="component" value="Unassembled WGS sequence"/>
</dbReference>
<accession>A0A1H5MX79</accession>
<dbReference type="GO" id="GO:0015074">
    <property type="term" value="P:DNA integration"/>
    <property type="evidence" value="ECO:0007669"/>
    <property type="project" value="InterPro"/>
</dbReference>
<evidence type="ECO:0008006" key="3">
    <source>
        <dbReference type="Google" id="ProtNLM"/>
    </source>
</evidence>
<dbReference type="EMBL" id="FNTY01000002">
    <property type="protein sequence ID" value="SEE93969.1"/>
    <property type="molecule type" value="Genomic_DNA"/>
</dbReference>
<sequence>MPRPRKSYGMQPENIISIETAKKTPGDMSICVGTRVFDFAQWASVPEAIEPATRLLLSRQLHEAVQEIQSSGVSQATVMNLCASGMRYWFKYLDAESGKGRVIGCLADIVPRTVERYTEWLKQQPARGKGTISITSARAIYNTTKTVLMNRVRAGQLGIGVFPQIPFPNADRAYVGHQAFTQGEIERLLIALLKDLDMIRSGNLPSGSEAAAMTVYLLLIAARSGRNLTPLLEMSRDAITDHPLKPDMGVLQLYKRRGFKIHRQAFRYHTTDDESASVPSDVVTLYREALVRSFPLLDLAPKTMHDRVWLYRAKGNRGVKTLNASNIDQQATALVARHQIFGDRRASNGLPELLKVNVSRLRKTFATRMWQLSNGNLFKTAQLLGNSTRMTDSHYLAVTPEMERNHKFVGRILEGVMTGQVNEQSFRDDLSAQLSIEPEKVDLLLSGALNTGVARCSDPINGRFAPRNGTTNCQRFLHCFRCPNQVVIESDLYRLFSFYWLLIKERGLLGKSRWNSVYAWVIRVIDNDITPLFDPVVVEREKHRALATPHPMWRDRTLLGGDE</sequence>
<dbReference type="GO" id="GO:0006310">
    <property type="term" value="P:DNA recombination"/>
    <property type="evidence" value="ECO:0007669"/>
    <property type="project" value="InterPro"/>
</dbReference>
<evidence type="ECO:0000313" key="2">
    <source>
        <dbReference type="Proteomes" id="UP000198985"/>
    </source>
</evidence>
<dbReference type="Gene3D" id="1.10.443.10">
    <property type="entry name" value="Intergrase catalytic core"/>
    <property type="match status" value="1"/>
</dbReference>
<name>A0A1H5MX79_9PSED</name>
<protein>
    <recommendedName>
        <fullName evidence="3">Integrase</fullName>
    </recommendedName>
</protein>
<dbReference type="GO" id="GO:0003677">
    <property type="term" value="F:DNA binding"/>
    <property type="evidence" value="ECO:0007669"/>
    <property type="project" value="InterPro"/>
</dbReference>
<dbReference type="InterPro" id="IPR013762">
    <property type="entry name" value="Integrase-like_cat_sf"/>
</dbReference>
<evidence type="ECO:0000313" key="1">
    <source>
        <dbReference type="EMBL" id="SEE93969.1"/>
    </source>
</evidence>
<reference evidence="1 2" key="1">
    <citation type="submission" date="2016-10" db="EMBL/GenBank/DDBJ databases">
        <authorList>
            <person name="de Groot N.N."/>
        </authorList>
    </citation>
    <scope>NUCLEOTIDE SEQUENCE [LARGE SCALE GENOMIC DNA]</scope>
    <source>
        <strain evidence="1 2">BS3662</strain>
    </source>
</reference>
<proteinExistence type="predicted"/>
<dbReference type="AlphaFoldDB" id="A0A1H5MX79"/>
<gene>
    <name evidence="1" type="ORF">SAMN04490194_5240</name>
</gene>
<organism evidence="1 2">
    <name type="scientific">Pseudomonas migulae</name>
    <dbReference type="NCBI Taxonomy" id="78543"/>
    <lineage>
        <taxon>Bacteria</taxon>
        <taxon>Pseudomonadati</taxon>
        <taxon>Pseudomonadota</taxon>
        <taxon>Gammaproteobacteria</taxon>
        <taxon>Pseudomonadales</taxon>
        <taxon>Pseudomonadaceae</taxon>
        <taxon>Pseudomonas</taxon>
    </lineage>
</organism>